<dbReference type="NCBIfam" id="TIGR03804">
    <property type="entry name" value="para_beta_helix"/>
    <property type="match status" value="1"/>
</dbReference>
<dbReference type="Pfam" id="PF13229">
    <property type="entry name" value="Beta_helix"/>
    <property type="match status" value="1"/>
</dbReference>
<keyword evidence="1" id="KW-0732">Signal</keyword>
<dbReference type="InterPro" id="IPR006626">
    <property type="entry name" value="PbH1"/>
</dbReference>
<evidence type="ECO:0000259" key="2">
    <source>
        <dbReference type="Pfam" id="PF13229"/>
    </source>
</evidence>
<comment type="caution">
    <text evidence="3">The sequence shown here is derived from an EMBL/GenBank/DDBJ whole genome shotgun (WGS) entry which is preliminary data.</text>
</comment>
<dbReference type="InterPro" id="IPR012334">
    <property type="entry name" value="Pectin_lyas_fold"/>
</dbReference>
<feature type="chain" id="PRO_5019555838" description="Right handed beta helix domain-containing protein" evidence="1">
    <location>
        <begin position="28"/>
        <end position="1164"/>
    </location>
</feature>
<dbReference type="Pfam" id="PF15892">
    <property type="entry name" value="BNR_4"/>
    <property type="match status" value="1"/>
</dbReference>
<evidence type="ECO:0000256" key="1">
    <source>
        <dbReference type="SAM" id="SignalP"/>
    </source>
</evidence>
<dbReference type="RefSeq" id="WP_124328641.1">
    <property type="nucleotide sequence ID" value="NZ_BEXT01000001.1"/>
</dbReference>
<feature type="domain" description="Right handed beta helix" evidence="2">
    <location>
        <begin position="69"/>
        <end position="213"/>
    </location>
</feature>
<dbReference type="SMART" id="SM00710">
    <property type="entry name" value="PbH1"/>
    <property type="match status" value="5"/>
</dbReference>
<dbReference type="Gene3D" id="2.60.120.200">
    <property type="match status" value="2"/>
</dbReference>
<organism evidence="3 4">
    <name type="scientific">Desulfonema ishimotonii</name>
    <dbReference type="NCBI Taxonomy" id="45657"/>
    <lineage>
        <taxon>Bacteria</taxon>
        <taxon>Pseudomonadati</taxon>
        <taxon>Thermodesulfobacteriota</taxon>
        <taxon>Desulfobacteria</taxon>
        <taxon>Desulfobacterales</taxon>
        <taxon>Desulfococcaceae</taxon>
        <taxon>Desulfonema</taxon>
    </lineage>
</organism>
<proteinExistence type="predicted"/>
<accession>A0A401FWG2</accession>
<dbReference type="OrthoDB" id="262245at2"/>
<dbReference type="SUPFAM" id="SSF49899">
    <property type="entry name" value="Concanavalin A-like lectins/glucanases"/>
    <property type="match status" value="2"/>
</dbReference>
<name>A0A401FWG2_9BACT</name>
<gene>
    <name evidence="3" type="ORF">DENIS_2302</name>
</gene>
<feature type="signal peptide" evidence="1">
    <location>
        <begin position="1"/>
        <end position="27"/>
    </location>
</feature>
<evidence type="ECO:0000313" key="3">
    <source>
        <dbReference type="EMBL" id="GBC61342.1"/>
    </source>
</evidence>
<sequence>MHAKKGFGEKALLLLTTLLILAALAVAAEAKKVNCGKKVRCGDVITRNAVLDRDLNCSEDPALTVVGPANLNMRGFTVSNTGGKSHDGIWLKGCGGHLHNGTVTGFGKGVLIGGDGGHHIHHVKVTEHTIHGFSLESPNNRLRHNMSGGNFGNGIWLSEKADNNLILKNTFNSNGASGIRLKRGEIDFVEAVSESAVSGESGIRLAERSIGLDNAVLENTAAAVSDTISDDGAASSNVITMNTVVENSVFDVLDETATCGDNDLTGNDVGSTSDPCNVVVGPTGASDPILHWEFEGSGDVVIDSSGNGNEAPINAGQRVADAERGGSVLYADGSAFTIATASSPNGFDVSLPFSVSFWLKPAHFENYNQHIGPGWGQFRFYSNEDGGMHVGIVDTERFKPTLLNETLELDKWQMLTYTFSYGEARFYRNGQLIYGAGSITAPQQWDNFQLFKINGLLDDVRVYNCALSAAEVGILYGGQGSDNEFVLHWEFEESGDTIVDSSGNENHAPVKDGIFVADPDRGQVLYATGSHRAMATDSAVKGMNVSLPFTVAFWLKPELLDEPYTQRIGTNWGEFMFMTGTESSMQVGTDGDSRFSSSTLRQKLALNEWQLLAFVYDSGKARFYRNGRIIGEKGGGVAAPQLWGQFELAKIRGWVDDVRVYNRTLTSAEIREIFGGDLQPDGGPYFLDDENYEVTEIWSGKVHPGDNDPGIEGAEAGYNIMKHRELVTVYGDYYYVLYIYEGGRPRVMKIAMDDLSVVQEAFIEPDDYHARPDSHHYFTMEVDKNGYLHVVGDMHLYPRHYNPNEPNSQDHLPERLINQKCLYWRTASPEDVTTFAFMGGSEDTAPKGIGFTYPHFFKDNNNELYLINRLDIGHRYSGENKKGVGVTRYDAATGSWAALGDYPYEDALAKMVFWEKFQEPGDSEDGYTKVWPYMTFDRQNRMHIAANLLDDGETDYRALGQENGVGDVGHYTTDAVYLRSDDGGDTFVRTDGTPVNLPARILDEGDGKQGDIAYDCNGVDPHYYLLNVANYIATDYLDRPIVGLNRRPFVQGLDTGMMIVRHDGTTWNQYEEIGNDEGVNQTVNGIYSDHEGVITFLGGLGHSKIRRFWRPDGLFREYSLKYLDYEPFAFNPNYVRTTGDLLGYSYDEDSETFHAFHIRVTRPE</sequence>
<dbReference type="InterPro" id="IPR013320">
    <property type="entry name" value="ConA-like_dom_sf"/>
</dbReference>
<dbReference type="InterPro" id="IPR039448">
    <property type="entry name" value="Beta_helix"/>
</dbReference>
<dbReference type="AlphaFoldDB" id="A0A401FWG2"/>
<dbReference type="SUPFAM" id="SSF51126">
    <property type="entry name" value="Pectin lyase-like"/>
    <property type="match status" value="1"/>
</dbReference>
<dbReference type="InterPro" id="IPR011050">
    <property type="entry name" value="Pectin_lyase_fold/virulence"/>
</dbReference>
<protein>
    <recommendedName>
        <fullName evidence="2">Right handed beta helix domain-containing protein</fullName>
    </recommendedName>
</protein>
<dbReference type="Proteomes" id="UP000288096">
    <property type="component" value="Unassembled WGS sequence"/>
</dbReference>
<dbReference type="Pfam" id="PF13385">
    <property type="entry name" value="Laminin_G_3"/>
    <property type="match status" value="2"/>
</dbReference>
<dbReference type="Gene3D" id="2.160.20.10">
    <property type="entry name" value="Single-stranded right-handed beta-helix, Pectin lyase-like"/>
    <property type="match status" value="1"/>
</dbReference>
<evidence type="ECO:0000313" key="4">
    <source>
        <dbReference type="Proteomes" id="UP000288096"/>
    </source>
</evidence>
<dbReference type="EMBL" id="BEXT01000001">
    <property type="protein sequence ID" value="GBC61342.1"/>
    <property type="molecule type" value="Genomic_DNA"/>
</dbReference>
<reference evidence="4" key="1">
    <citation type="submission" date="2017-11" db="EMBL/GenBank/DDBJ databases">
        <authorList>
            <person name="Watanabe M."/>
            <person name="Kojima H."/>
        </authorList>
    </citation>
    <scope>NUCLEOTIDE SEQUENCE [LARGE SCALE GENOMIC DNA]</scope>
    <source>
        <strain evidence="4">Tokyo 01</strain>
    </source>
</reference>
<reference evidence="4" key="2">
    <citation type="submission" date="2019-01" db="EMBL/GenBank/DDBJ databases">
        <title>Genome sequence of Desulfonema ishimotonii strain Tokyo 01.</title>
        <authorList>
            <person name="Fukui M."/>
        </authorList>
    </citation>
    <scope>NUCLEOTIDE SEQUENCE [LARGE SCALE GENOMIC DNA]</scope>
    <source>
        <strain evidence="4">Tokyo 01</strain>
    </source>
</reference>
<keyword evidence="4" id="KW-1185">Reference proteome</keyword>
<dbReference type="InterPro" id="IPR022441">
    <property type="entry name" value="Para_beta_helix_rpt-2"/>
</dbReference>